<dbReference type="STRING" id="301302.ERS852420_01479"/>
<dbReference type="InterPro" id="IPR036390">
    <property type="entry name" value="WH_DNA-bd_sf"/>
</dbReference>
<dbReference type="Proteomes" id="UP000049979">
    <property type="component" value="Unassembled WGS sequence"/>
</dbReference>
<accession>A0A0M6WC56</accession>
<proteinExistence type="predicted"/>
<dbReference type="Pfam" id="PF25583">
    <property type="entry name" value="WCX"/>
    <property type="match status" value="1"/>
</dbReference>
<dbReference type="InterPro" id="IPR057727">
    <property type="entry name" value="WCX_dom"/>
</dbReference>
<reference evidence="4" key="1">
    <citation type="submission" date="2015-05" db="EMBL/GenBank/DDBJ databases">
        <authorList>
            <consortium name="Pathogen Informatics"/>
        </authorList>
    </citation>
    <scope>NUCLEOTIDE SEQUENCE [LARGE SCALE GENOMIC DNA]</scope>
    <source>
        <strain evidence="4">M72</strain>
    </source>
</reference>
<evidence type="ECO:0000259" key="1">
    <source>
        <dbReference type="Pfam" id="PF13280"/>
    </source>
</evidence>
<gene>
    <name evidence="3" type="ORF">M72_02171</name>
</gene>
<feature type="domain" description="WYL" evidence="1">
    <location>
        <begin position="144"/>
        <end position="215"/>
    </location>
</feature>
<keyword evidence="4" id="KW-1185">Reference proteome</keyword>
<name>A0A0M6WC56_9FIRM</name>
<protein>
    <submittedName>
        <fullName evidence="3">Uncharacterized protein</fullName>
    </submittedName>
</protein>
<dbReference type="AlphaFoldDB" id="A0A0M6WC56"/>
<evidence type="ECO:0000313" key="3">
    <source>
        <dbReference type="EMBL" id="CRL33482.1"/>
    </source>
</evidence>
<sequence length="331" mass="38356">MPKSVNQKQKLLFLLDYLRQNTDETHTVTTPQIIDHLAANGIRAERKSIYNDIQTLCDYGYDIIRTEGAHAGYRIADRTFELPEVKLLVDLVQSSKFITTKKSRQLIGKLEQLVSKNDAKKLQRQVIVADRNKTSNEKIYYSVDVIHSAIAENRQIRFHYFDWNVRKEMQLRKDGRFYQVSPWLLTWDDENYYLVAYDADAGKMKHYRVDKMLDLSAVNQARCGRTDYEQMDIASYSRKNFGMFAGEETTVQLLCDTSMTGVIIDRFGASVAMRPYDDTHILARAQVAVSPQFFGWLAGLSTHIRVISPDSVVNEYQIFLQEILRSYTDMQ</sequence>
<feature type="domain" description="WCX" evidence="2">
    <location>
        <begin position="249"/>
        <end position="317"/>
    </location>
</feature>
<dbReference type="InterPro" id="IPR026881">
    <property type="entry name" value="WYL_dom"/>
</dbReference>
<evidence type="ECO:0000259" key="2">
    <source>
        <dbReference type="Pfam" id="PF25583"/>
    </source>
</evidence>
<dbReference type="Pfam" id="PF13280">
    <property type="entry name" value="WYL"/>
    <property type="match status" value="1"/>
</dbReference>
<dbReference type="PROSITE" id="PS52050">
    <property type="entry name" value="WYL"/>
    <property type="match status" value="1"/>
</dbReference>
<dbReference type="OrthoDB" id="9772503at2"/>
<dbReference type="InterPro" id="IPR051534">
    <property type="entry name" value="CBASS_pafABC_assoc_protein"/>
</dbReference>
<dbReference type="EMBL" id="CVRR01000005">
    <property type="protein sequence ID" value="CRL33482.1"/>
    <property type="molecule type" value="Genomic_DNA"/>
</dbReference>
<dbReference type="PANTHER" id="PTHR34580">
    <property type="match status" value="1"/>
</dbReference>
<dbReference type="SUPFAM" id="SSF46785">
    <property type="entry name" value="Winged helix' DNA-binding domain"/>
    <property type="match status" value="1"/>
</dbReference>
<dbReference type="RefSeq" id="WP_055066989.1">
    <property type="nucleotide sequence ID" value="NZ_CP173697.1"/>
</dbReference>
<organism evidence="3 4">
    <name type="scientific">Roseburia faecis</name>
    <dbReference type="NCBI Taxonomy" id="301302"/>
    <lineage>
        <taxon>Bacteria</taxon>
        <taxon>Bacillati</taxon>
        <taxon>Bacillota</taxon>
        <taxon>Clostridia</taxon>
        <taxon>Lachnospirales</taxon>
        <taxon>Lachnospiraceae</taxon>
        <taxon>Roseburia</taxon>
    </lineage>
</organism>
<dbReference type="PANTHER" id="PTHR34580:SF1">
    <property type="entry name" value="PROTEIN PAFC"/>
    <property type="match status" value="1"/>
</dbReference>
<evidence type="ECO:0000313" key="4">
    <source>
        <dbReference type="Proteomes" id="UP000049979"/>
    </source>
</evidence>